<evidence type="ECO:0000313" key="2">
    <source>
        <dbReference type="Proteomes" id="UP000653730"/>
    </source>
</evidence>
<dbReference type="Proteomes" id="UP000653730">
    <property type="component" value="Unassembled WGS sequence"/>
</dbReference>
<name>A0A926Q578_9FLAO</name>
<keyword evidence="2" id="KW-1185">Reference proteome</keyword>
<proteinExistence type="predicted"/>
<organism evidence="1 2">
    <name type="scientific">Sinomicrobium weinanense</name>
    <dbReference type="NCBI Taxonomy" id="2842200"/>
    <lineage>
        <taxon>Bacteria</taxon>
        <taxon>Pseudomonadati</taxon>
        <taxon>Bacteroidota</taxon>
        <taxon>Flavobacteriia</taxon>
        <taxon>Flavobacteriales</taxon>
        <taxon>Flavobacteriaceae</taxon>
        <taxon>Sinomicrobium</taxon>
    </lineage>
</organism>
<protein>
    <submittedName>
        <fullName evidence="1">Uncharacterized protein</fullName>
    </submittedName>
</protein>
<dbReference type="EMBL" id="JACVDC010000076">
    <property type="protein sequence ID" value="MBC9797861.1"/>
    <property type="molecule type" value="Genomic_DNA"/>
</dbReference>
<evidence type="ECO:0000313" key="1">
    <source>
        <dbReference type="EMBL" id="MBC9797861.1"/>
    </source>
</evidence>
<comment type="caution">
    <text evidence="1">The sequence shown here is derived from an EMBL/GenBank/DDBJ whole genome shotgun (WGS) entry which is preliminary data.</text>
</comment>
<accession>A0A926Q578</accession>
<reference evidence="1 2" key="1">
    <citation type="submission" date="2020-09" db="EMBL/GenBank/DDBJ databases">
        <title>Sinomicrobium weinanense sp. nov., a halophilic bacteria isolated from saline-alkali soil.</title>
        <authorList>
            <person name="Wu P."/>
            <person name="Ren H."/>
            <person name="Mei Y."/>
            <person name="Liang Y."/>
            <person name="Chen Z."/>
        </authorList>
    </citation>
    <scope>NUCLEOTIDE SEQUENCE [LARGE SCALE GENOMIC DNA]</scope>
    <source>
        <strain evidence="1 2">FJxs</strain>
    </source>
</reference>
<sequence>MNYPKEIMTGILWSFEDRKFNRLEEFENALIKYNKDIKGESFAFDLTDNILNAPKVTIQYQYWDEKEEDHIEPDFLLSAYNNEFFLQGELLFKVHQEVCEKLKDADNKYFEGFVLWEGENPNNPEIPLYFLLQGS</sequence>
<dbReference type="RefSeq" id="WP_187966990.1">
    <property type="nucleotide sequence ID" value="NZ_JACVDC010000076.1"/>
</dbReference>
<dbReference type="AlphaFoldDB" id="A0A926Q578"/>
<gene>
    <name evidence="1" type="ORF">IBL28_17955</name>
</gene>